<gene>
    <name evidence="2" type="ORF">AB6D66_00365</name>
</gene>
<dbReference type="EMBL" id="JBFSSG010000001">
    <property type="protein sequence ID" value="MEZ8719497.1"/>
    <property type="molecule type" value="Genomic_DNA"/>
</dbReference>
<evidence type="ECO:0000313" key="2">
    <source>
        <dbReference type="EMBL" id="MEZ8719497.1"/>
    </source>
</evidence>
<protein>
    <recommendedName>
        <fullName evidence="4">DUF3486 family protein</fullName>
    </recommendedName>
</protein>
<feature type="compositionally biased region" description="Polar residues" evidence="1">
    <location>
        <begin position="35"/>
        <end position="49"/>
    </location>
</feature>
<feature type="region of interest" description="Disordered" evidence="1">
    <location>
        <begin position="25"/>
        <end position="53"/>
    </location>
</feature>
<feature type="compositionally biased region" description="Basic and acidic residues" evidence="1">
    <location>
        <begin position="25"/>
        <end position="34"/>
    </location>
</feature>
<evidence type="ECO:0008006" key="4">
    <source>
        <dbReference type="Google" id="ProtNLM"/>
    </source>
</evidence>
<evidence type="ECO:0000313" key="3">
    <source>
        <dbReference type="Proteomes" id="UP001570071"/>
    </source>
</evidence>
<dbReference type="Proteomes" id="UP001570071">
    <property type="component" value="Unassembled WGS sequence"/>
</dbReference>
<sequence>MTDQTRIFVDATSKTVIHAIETERTTRQGKEKHISSISRSQLKQGSRQQGRGDDVFNSLMEEGNFVEVDQDSLLVRKKFSDAELDKQTQHLAFVLGLSRTKHVNYLRNALALMEDGKFAHENVEACEAQPEPQEEPAPVKNEGKRAIIREVATEVIKEFDQQDIVDWKTRDSMVAKLRVTVRRRLKDKPGLFLSTAIAAVIDDLLATEQQPA</sequence>
<keyword evidence="3" id="KW-1185">Reference proteome</keyword>
<accession>A0ABV4MQU3</accession>
<organism evidence="2 3">
    <name type="scientific">Vibrio pomeroyi</name>
    <dbReference type="NCBI Taxonomy" id="198832"/>
    <lineage>
        <taxon>Bacteria</taxon>
        <taxon>Pseudomonadati</taxon>
        <taxon>Pseudomonadota</taxon>
        <taxon>Gammaproteobacteria</taxon>
        <taxon>Vibrionales</taxon>
        <taxon>Vibrionaceae</taxon>
        <taxon>Vibrio</taxon>
    </lineage>
</organism>
<evidence type="ECO:0000256" key="1">
    <source>
        <dbReference type="SAM" id="MobiDB-lite"/>
    </source>
</evidence>
<comment type="caution">
    <text evidence="2">The sequence shown here is derived from an EMBL/GenBank/DDBJ whole genome shotgun (WGS) entry which is preliminary data.</text>
</comment>
<reference evidence="2 3" key="1">
    <citation type="journal article" date="2024" name="ISME J.">
        <title>Tailless and filamentous prophages are predominant in marine Vibrio.</title>
        <authorList>
            <person name="Steensen K."/>
            <person name="Seneca J."/>
            <person name="Bartlau N."/>
            <person name="Yu X.A."/>
            <person name="Hussain F.A."/>
            <person name="Polz M.F."/>
        </authorList>
    </citation>
    <scope>NUCLEOTIDE SEQUENCE [LARGE SCALE GENOMIC DNA]</scope>
    <source>
        <strain evidence="2 3">10N.239.312.F12</strain>
    </source>
</reference>
<name>A0ABV4MQU3_9VIBR</name>
<proteinExistence type="predicted"/>
<dbReference type="RefSeq" id="WP_269337249.1">
    <property type="nucleotide sequence ID" value="NZ_JBFSSG010000001.1"/>
</dbReference>